<dbReference type="Proteomes" id="UP001321047">
    <property type="component" value="Unassembled WGS sequence"/>
</dbReference>
<evidence type="ECO:0000313" key="4">
    <source>
        <dbReference type="Proteomes" id="UP001321047"/>
    </source>
</evidence>
<dbReference type="InterPro" id="IPR012349">
    <property type="entry name" value="Split_barrel_FMN-bd"/>
</dbReference>
<comment type="caution">
    <text evidence="3">The sequence shown here is derived from an EMBL/GenBank/DDBJ whole genome shotgun (WGS) entry which is preliminary data.</text>
</comment>
<evidence type="ECO:0000256" key="1">
    <source>
        <dbReference type="ARBA" id="ARBA00023002"/>
    </source>
</evidence>
<dbReference type="NCBIfam" id="TIGR03618">
    <property type="entry name" value="Rv1155_F420"/>
    <property type="match status" value="1"/>
</dbReference>
<dbReference type="SUPFAM" id="SSF50475">
    <property type="entry name" value="FMN-binding split barrel"/>
    <property type="match status" value="1"/>
</dbReference>
<dbReference type="InterPro" id="IPR019920">
    <property type="entry name" value="F420-binding_dom_put"/>
</dbReference>
<dbReference type="Pfam" id="PF01243">
    <property type="entry name" value="PNPOx_N"/>
    <property type="match status" value="1"/>
</dbReference>
<protein>
    <submittedName>
        <fullName evidence="3">PPOX class F420-dependent oxidoreductase</fullName>
    </submittedName>
</protein>
<dbReference type="Gene3D" id="2.30.110.10">
    <property type="entry name" value="Electron Transport, Fmn-binding Protein, Chain A"/>
    <property type="match status" value="1"/>
</dbReference>
<evidence type="ECO:0000313" key="3">
    <source>
        <dbReference type="EMBL" id="MCU4750437.1"/>
    </source>
</evidence>
<dbReference type="InterPro" id="IPR052019">
    <property type="entry name" value="F420H2_bilvrd_red/Heme_oxyg"/>
</dbReference>
<dbReference type="EMBL" id="JAOPJZ010000001">
    <property type="protein sequence ID" value="MCU4750437.1"/>
    <property type="molecule type" value="Genomic_DNA"/>
</dbReference>
<dbReference type="InterPro" id="IPR011576">
    <property type="entry name" value="Pyridox_Oxase_N"/>
</dbReference>
<evidence type="ECO:0000259" key="2">
    <source>
        <dbReference type="Pfam" id="PF01243"/>
    </source>
</evidence>
<dbReference type="PANTHER" id="PTHR35176">
    <property type="entry name" value="HEME OXYGENASE HI_0854-RELATED"/>
    <property type="match status" value="1"/>
</dbReference>
<dbReference type="AlphaFoldDB" id="A0AAP2Z471"/>
<dbReference type="GO" id="GO:0016627">
    <property type="term" value="F:oxidoreductase activity, acting on the CH-CH group of donors"/>
    <property type="evidence" value="ECO:0007669"/>
    <property type="project" value="TreeGrafter"/>
</dbReference>
<feature type="domain" description="Pyridoxamine 5'-phosphate oxidase N-terminal" evidence="2">
    <location>
        <begin position="7"/>
        <end position="129"/>
    </location>
</feature>
<accession>A0AAP2Z471</accession>
<keyword evidence="1" id="KW-0560">Oxidoreductase</keyword>
<sequence>MEPIPDSFLDLFDRKTVAHFATMMPDDTPQVTPVWIDVDDEGYVLVNTARNRRKEQNVQQNPKVGVSIPDPEDPYRYLSIRGEVEAVTNEGAVDHIDSLTQRYFEREEYPHHGEEVGERVIIRIRPDRVVSSGD</sequence>
<keyword evidence="4" id="KW-1185">Reference proteome</keyword>
<dbReference type="GO" id="GO:0005829">
    <property type="term" value="C:cytosol"/>
    <property type="evidence" value="ECO:0007669"/>
    <property type="project" value="TreeGrafter"/>
</dbReference>
<dbReference type="GO" id="GO:0070967">
    <property type="term" value="F:coenzyme F420 binding"/>
    <property type="evidence" value="ECO:0007669"/>
    <property type="project" value="TreeGrafter"/>
</dbReference>
<dbReference type="PANTHER" id="PTHR35176:SF6">
    <property type="entry name" value="HEME OXYGENASE HI_0854-RELATED"/>
    <property type="match status" value="1"/>
</dbReference>
<reference evidence="3 4" key="1">
    <citation type="submission" date="2022-09" db="EMBL/GenBank/DDBJ databases">
        <title>Enrichment on poylsaccharides allowed isolation of novel metabolic and taxonomic groups of Haloarchaea.</title>
        <authorList>
            <person name="Sorokin D.Y."/>
            <person name="Elcheninov A.G."/>
            <person name="Khizhniak T.V."/>
            <person name="Kolganova T.V."/>
            <person name="Kublanov I.V."/>
        </authorList>
    </citation>
    <scope>NUCLEOTIDE SEQUENCE [LARGE SCALE GENOMIC DNA]</scope>
    <source>
        <strain evidence="3 4">AArc-curdl1</strain>
    </source>
</reference>
<name>A0AAP2Z471_9EURY</name>
<gene>
    <name evidence="3" type="ORF">OB919_00330</name>
</gene>
<dbReference type="RefSeq" id="WP_342805224.1">
    <property type="nucleotide sequence ID" value="NZ_JAOPJZ010000001.1"/>
</dbReference>
<proteinExistence type="predicted"/>
<organism evidence="3 4">
    <name type="scientific">Natronosalvus hydrolyticus</name>
    <dbReference type="NCBI Taxonomy" id="2979988"/>
    <lineage>
        <taxon>Archaea</taxon>
        <taxon>Methanobacteriati</taxon>
        <taxon>Methanobacteriota</taxon>
        <taxon>Stenosarchaea group</taxon>
        <taxon>Halobacteria</taxon>
        <taxon>Halobacteriales</taxon>
        <taxon>Natrialbaceae</taxon>
        <taxon>Natronosalvus</taxon>
    </lineage>
</organism>